<reference evidence="2 3" key="1">
    <citation type="submission" date="2019-10" db="EMBL/GenBank/DDBJ databases">
        <title>Whole genome shotgun sequence of Acrocarpospora macrocephala NBRC 16266.</title>
        <authorList>
            <person name="Ichikawa N."/>
            <person name="Kimura A."/>
            <person name="Kitahashi Y."/>
            <person name="Komaki H."/>
            <person name="Oguchi A."/>
        </authorList>
    </citation>
    <scope>NUCLEOTIDE SEQUENCE [LARGE SCALE GENOMIC DNA]</scope>
    <source>
        <strain evidence="2 3">NBRC 16266</strain>
    </source>
</reference>
<name>A0A5M3X6X0_9ACTN</name>
<dbReference type="SMART" id="SM00849">
    <property type="entry name" value="Lactamase_B"/>
    <property type="match status" value="1"/>
</dbReference>
<dbReference type="PANTHER" id="PTHR42951">
    <property type="entry name" value="METALLO-BETA-LACTAMASE DOMAIN-CONTAINING"/>
    <property type="match status" value="1"/>
</dbReference>
<dbReference type="AlphaFoldDB" id="A0A5M3X6X0"/>
<evidence type="ECO:0000259" key="1">
    <source>
        <dbReference type="SMART" id="SM00849"/>
    </source>
</evidence>
<keyword evidence="3" id="KW-1185">Reference proteome</keyword>
<organism evidence="2 3">
    <name type="scientific">Acrocarpospora macrocephala</name>
    <dbReference type="NCBI Taxonomy" id="150177"/>
    <lineage>
        <taxon>Bacteria</taxon>
        <taxon>Bacillati</taxon>
        <taxon>Actinomycetota</taxon>
        <taxon>Actinomycetes</taxon>
        <taxon>Streptosporangiales</taxon>
        <taxon>Streptosporangiaceae</taxon>
        <taxon>Acrocarpospora</taxon>
    </lineage>
</organism>
<feature type="domain" description="Metallo-beta-lactamase" evidence="1">
    <location>
        <begin position="27"/>
        <end position="226"/>
    </location>
</feature>
<dbReference type="Proteomes" id="UP000331127">
    <property type="component" value="Unassembled WGS sequence"/>
</dbReference>
<protein>
    <recommendedName>
        <fullName evidence="1">Metallo-beta-lactamase domain-containing protein</fullName>
    </recommendedName>
</protein>
<dbReference type="CDD" id="cd16282">
    <property type="entry name" value="metallo-hydrolase-like_MBL-fold"/>
    <property type="match status" value="1"/>
</dbReference>
<dbReference type="Pfam" id="PF00753">
    <property type="entry name" value="Lactamase_B"/>
    <property type="match status" value="1"/>
</dbReference>
<dbReference type="RefSeq" id="WP_170323015.1">
    <property type="nucleotide sequence ID" value="NZ_BAAAHL010000033.1"/>
</dbReference>
<sequence length="317" mass="34813">MVEYTRGLHRVAEDVWAWLLPDGGWGWSNAGLVRGEGESFLIDTLFDLELTGEMFEAMTSVTEEHPIRAALNTHANGDHCFGNQLLGPEVTIHATADTEHEMRHGTTPERLAGLVAGDHEPLLSEFFQHCFGAFAFDGIILRGPDTTFDEARTVDVGGRLVELRRLGPAHTHGDAVAFVPDCGVLFTGDLLFNGGTPIMWADSISSWIAACDRMIELGPEVVVPGHGAVTDVDGILTMRDYLAVVRDGVDASLAAGRSWREAVEHLDLGPYARWPQAERVVVTVYNAYRGARPETPVSQATELFAEMARWRQRHQGK</sequence>
<dbReference type="InterPro" id="IPR036866">
    <property type="entry name" value="RibonucZ/Hydroxyglut_hydro"/>
</dbReference>
<dbReference type="PANTHER" id="PTHR42951:SF4">
    <property type="entry name" value="ACYL-COENZYME A THIOESTERASE MBLAC2"/>
    <property type="match status" value="1"/>
</dbReference>
<gene>
    <name evidence="2" type="ORF">Amac_094970</name>
</gene>
<dbReference type="Gene3D" id="3.60.15.10">
    <property type="entry name" value="Ribonuclease Z/Hydroxyacylglutathione hydrolase-like"/>
    <property type="match status" value="1"/>
</dbReference>
<comment type="caution">
    <text evidence="2">The sequence shown here is derived from an EMBL/GenBank/DDBJ whole genome shotgun (WGS) entry which is preliminary data.</text>
</comment>
<accession>A0A5M3X6X0</accession>
<dbReference type="EMBL" id="BLAE01000086">
    <property type="protein sequence ID" value="GES15899.1"/>
    <property type="molecule type" value="Genomic_DNA"/>
</dbReference>
<dbReference type="InterPro" id="IPR050855">
    <property type="entry name" value="NDM-1-like"/>
</dbReference>
<evidence type="ECO:0000313" key="3">
    <source>
        <dbReference type="Proteomes" id="UP000331127"/>
    </source>
</evidence>
<evidence type="ECO:0000313" key="2">
    <source>
        <dbReference type="EMBL" id="GES15899.1"/>
    </source>
</evidence>
<dbReference type="SUPFAM" id="SSF56281">
    <property type="entry name" value="Metallo-hydrolase/oxidoreductase"/>
    <property type="match status" value="1"/>
</dbReference>
<dbReference type="InterPro" id="IPR001279">
    <property type="entry name" value="Metallo-B-lactamas"/>
</dbReference>
<proteinExistence type="predicted"/>